<organism evidence="2 3">
    <name type="scientific">Myriangium duriaei CBS 260.36</name>
    <dbReference type="NCBI Taxonomy" id="1168546"/>
    <lineage>
        <taxon>Eukaryota</taxon>
        <taxon>Fungi</taxon>
        <taxon>Dikarya</taxon>
        <taxon>Ascomycota</taxon>
        <taxon>Pezizomycotina</taxon>
        <taxon>Dothideomycetes</taxon>
        <taxon>Dothideomycetidae</taxon>
        <taxon>Myriangiales</taxon>
        <taxon>Myriangiaceae</taxon>
        <taxon>Myriangium</taxon>
    </lineage>
</organism>
<comment type="caution">
    <text evidence="2">The sequence shown here is derived from an EMBL/GenBank/DDBJ whole genome shotgun (WGS) entry which is preliminary data.</text>
</comment>
<proteinExistence type="predicted"/>
<dbReference type="Proteomes" id="UP000799439">
    <property type="component" value="Unassembled WGS sequence"/>
</dbReference>
<name>A0A9P4JAM1_9PEZI</name>
<evidence type="ECO:0000313" key="3">
    <source>
        <dbReference type="Proteomes" id="UP000799439"/>
    </source>
</evidence>
<feature type="compositionally biased region" description="Polar residues" evidence="1">
    <location>
        <begin position="69"/>
        <end position="80"/>
    </location>
</feature>
<accession>A0A9P4JAM1</accession>
<sequence length="184" mass="19800">MSGSGLCGRRERLVRGWLHRQPNGGHESGWRYPGLGTPRYHPTGFSPHAGEANQFTPPSPPEDRVSLAASCSHQPSDGSSSPFLSACMYPSIASNARLGRCSVSTYHSRCCPPFHGCLTKPTIVPRLSPALMPFSLRRSVRYLKPASLRPIPSPLGSRFASATHVTCCLPPTLCLVLVPLAVPT</sequence>
<feature type="region of interest" description="Disordered" evidence="1">
    <location>
        <begin position="41"/>
        <end position="80"/>
    </location>
</feature>
<dbReference type="AlphaFoldDB" id="A0A9P4JAM1"/>
<protein>
    <submittedName>
        <fullName evidence="2">Uncharacterized protein</fullName>
    </submittedName>
</protein>
<gene>
    <name evidence="2" type="ORF">K461DRAFT_27744</name>
</gene>
<evidence type="ECO:0000256" key="1">
    <source>
        <dbReference type="SAM" id="MobiDB-lite"/>
    </source>
</evidence>
<reference evidence="2" key="1">
    <citation type="journal article" date="2020" name="Stud. Mycol.">
        <title>101 Dothideomycetes genomes: a test case for predicting lifestyles and emergence of pathogens.</title>
        <authorList>
            <person name="Haridas S."/>
            <person name="Albert R."/>
            <person name="Binder M."/>
            <person name="Bloem J."/>
            <person name="Labutti K."/>
            <person name="Salamov A."/>
            <person name="Andreopoulos B."/>
            <person name="Baker S."/>
            <person name="Barry K."/>
            <person name="Bills G."/>
            <person name="Bluhm B."/>
            <person name="Cannon C."/>
            <person name="Castanera R."/>
            <person name="Culley D."/>
            <person name="Daum C."/>
            <person name="Ezra D."/>
            <person name="Gonzalez J."/>
            <person name="Henrissat B."/>
            <person name="Kuo A."/>
            <person name="Liang C."/>
            <person name="Lipzen A."/>
            <person name="Lutzoni F."/>
            <person name="Magnuson J."/>
            <person name="Mondo S."/>
            <person name="Nolan M."/>
            <person name="Ohm R."/>
            <person name="Pangilinan J."/>
            <person name="Park H.-J."/>
            <person name="Ramirez L."/>
            <person name="Alfaro M."/>
            <person name="Sun H."/>
            <person name="Tritt A."/>
            <person name="Yoshinaga Y."/>
            <person name="Zwiers L.-H."/>
            <person name="Turgeon B."/>
            <person name="Goodwin S."/>
            <person name="Spatafora J."/>
            <person name="Crous P."/>
            <person name="Grigoriev I."/>
        </authorList>
    </citation>
    <scope>NUCLEOTIDE SEQUENCE</scope>
    <source>
        <strain evidence="2">CBS 260.36</strain>
    </source>
</reference>
<evidence type="ECO:0000313" key="2">
    <source>
        <dbReference type="EMBL" id="KAF2157971.1"/>
    </source>
</evidence>
<keyword evidence="3" id="KW-1185">Reference proteome</keyword>
<dbReference type="EMBL" id="ML996081">
    <property type="protein sequence ID" value="KAF2157971.1"/>
    <property type="molecule type" value="Genomic_DNA"/>
</dbReference>